<accession>A0A0D2KI64</accession>
<organism evidence="1 2">
    <name type="scientific">Hypholoma sublateritium (strain FD-334 SS-4)</name>
    <dbReference type="NCBI Taxonomy" id="945553"/>
    <lineage>
        <taxon>Eukaryota</taxon>
        <taxon>Fungi</taxon>
        <taxon>Dikarya</taxon>
        <taxon>Basidiomycota</taxon>
        <taxon>Agaricomycotina</taxon>
        <taxon>Agaricomycetes</taxon>
        <taxon>Agaricomycetidae</taxon>
        <taxon>Agaricales</taxon>
        <taxon>Agaricineae</taxon>
        <taxon>Strophariaceae</taxon>
        <taxon>Hypholoma</taxon>
    </lineage>
</organism>
<gene>
    <name evidence="1" type="ORF">HYPSUDRAFT_448633</name>
</gene>
<evidence type="ECO:0000313" key="1">
    <source>
        <dbReference type="EMBL" id="KJA14282.1"/>
    </source>
</evidence>
<evidence type="ECO:0000313" key="2">
    <source>
        <dbReference type="Proteomes" id="UP000054270"/>
    </source>
</evidence>
<protein>
    <submittedName>
        <fullName evidence="1">Uncharacterized protein</fullName>
    </submittedName>
</protein>
<reference evidence="2" key="1">
    <citation type="submission" date="2014-04" db="EMBL/GenBank/DDBJ databases">
        <title>Evolutionary Origins and Diversification of the Mycorrhizal Mutualists.</title>
        <authorList>
            <consortium name="DOE Joint Genome Institute"/>
            <consortium name="Mycorrhizal Genomics Consortium"/>
            <person name="Kohler A."/>
            <person name="Kuo A."/>
            <person name="Nagy L.G."/>
            <person name="Floudas D."/>
            <person name="Copeland A."/>
            <person name="Barry K.W."/>
            <person name="Cichocki N."/>
            <person name="Veneault-Fourrey C."/>
            <person name="LaButti K."/>
            <person name="Lindquist E.A."/>
            <person name="Lipzen A."/>
            <person name="Lundell T."/>
            <person name="Morin E."/>
            <person name="Murat C."/>
            <person name="Riley R."/>
            <person name="Ohm R."/>
            <person name="Sun H."/>
            <person name="Tunlid A."/>
            <person name="Henrissat B."/>
            <person name="Grigoriev I.V."/>
            <person name="Hibbett D.S."/>
            <person name="Martin F."/>
        </authorList>
    </citation>
    <scope>NUCLEOTIDE SEQUENCE [LARGE SCALE GENOMIC DNA]</scope>
    <source>
        <strain evidence="2">FD-334 SS-4</strain>
    </source>
</reference>
<dbReference type="EMBL" id="KN817686">
    <property type="protein sequence ID" value="KJA14282.1"/>
    <property type="molecule type" value="Genomic_DNA"/>
</dbReference>
<dbReference type="AlphaFoldDB" id="A0A0D2KI64"/>
<keyword evidence="2" id="KW-1185">Reference proteome</keyword>
<name>A0A0D2KI64_HYPSF</name>
<proteinExistence type="predicted"/>
<dbReference type="Proteomes" id="UP000054270">
    <property type="component" value="Unassembled WGS sequence"/>
</dbReference>
<sequence>MAYKPPIRDIRDGSLSFLAVLLNDVDESVAASAPARFALRAFLASCDGPSEHGPHSFVAVSSSTPFDPSCRVSVLPRRSRITPARACVVSGTPCAVPGHIFFVWFAGVSLHQAPLFFLSSALPL</sequence>